<reference evidence="2" key="1">
    <citation type="submission" date="2016-07" db="EMBL/GenBank/DDBJ databases">
        <title>Frankia sp. NRRL B-16219 Genome sequencing.</title>
        <authorList>
            <person name="Ghodhbane-Gtari F."/>
            <person name="Swanson E."/>
            <person name="Gueddou A."/>
            <person name="Louati M."/>
            <person name="Nouioui I."/>
            <person name="Hezbri K."/>
            <person name="Abebe-Akele F."/>
            <person name="Simpson S."/>
            <person name="Morris K."/>
            <person name="Thomas K."/>
            <person name="Gtari M."/>
            <person name="Tisa L.S."/>
        </authorList>
    </citation>
    <scope>NUCLEOTIDE SEQUENCE [LARGE SCALE GENOMIC DNA]</scope>
    <source>
        <strain evidence="2">NRRL B-16219</strain>
    </source>
</reference>
<dbReference type="PROSITE" id="PS51318">
    <property type="entry name" value="TAT"/>
    <property type="match status" value="1"/>
</dbReference>
<name>A0A1S1PWM5_9ACTN</name>
<dbReference type="GO" id="GO:0030638">
    <property type="term" value="P:polyketide metabolic process"/>
    <property type="evidence" value="ECO:0007669"/>
    <property type="project" value="InterPro"/>
</dbReference>
<keyword evidence="2" id="KW-1185">Reference proteome</keyword>
<dbReference type="PANTHER" id="PTHR38436:SF1">
    <property type="entry name" value="ESTER CYCLASE"/>
    <property type="match status" value="1"/>
</dbReference>
<dbReference type="PANTHER" id="PTHR38436">
    <property type="entry name" value="POLYKETIDE CYCLASE SNOAL-LIKE DOMAIN"/>
    <property type="match status" value="1"/>
</dbReference>
<dbReference type="Proteomes" id="UP000179769">
    <property type="component" value="Unassembled WGS sequence"/>
</dbReference>
<dbReference type="OrthoDB" id="9787933at2"/>
<dbReference type="AlphaFoldDB" id="A0A1S1PWM5"/>
<organism evidence="1 2">
    <name type="scientific">Parafrankia soli</name>
    <dbReference type="NCBI Taxonomy" id="2599596"/>
    <lineage>
        <taxon>Bacteria</taxon>
        <taxon>Bacillati</taxon>
        <taxon>Actinomycetota</taxon>
        <taxon>Actinomycetes</taxon>
        <taxon>Frankiales</taxon>
        <taxon>Frankiaceae</taxon>
        <taxon>Parafrankia</taxon>
    </lineage>
</organism>
<dbReference type="InterPro" id="IPR006311">
    <property type="entry name" value="TAT_signal"/>
</dbReference>
<proteinExistence type="predicted"/>
<dbReference type="InterPro" id="IPR032710">
    <property type="entry name" value="NTF2-like_dom_sf"/>
</dbReference>
<evidence type="ECO:0000313" key="1">
    <source>
        <dbReference type="EMBL" id="OHV25716.1"/>
    </source>
</evidence>
<dbReference type="Gene3D" id="3.10.450.50">
    <property type="match status" value="1"/>
</dbReference>
<comment type="caution">
    <text evidence="1">The sequence shown here is derived from an EMBL/GenBank/DDBJ whole genome shotgun (WGS) entry which is preliminary data.</text>
</comment>
<accession>A0A1S1PWM5</accession>
<dbReference type="EMBL" id="MAXA01000229">
    <property type="protein sequence ID" value="OHV25716.1"/>
    <property type="molecule type" value="Genomic_DNA"/>
</dbReference>
<evidence type="ECO:0000313" key="2">
    <source>
        <dbReference type="Proteomes" id="UP000179769"/>
    </source>
</evidence>
<dbReference type="SUPFAM" id="SSF54427">
    <property type="entry name" value="NTF2-like"/>
    <property type="match status" value="1"/>
</dbReference>
<dbReference type="InterPro" id="IPR009959">
    <property type="entry name" value="Cyclase_SnoaL-like"/>
</dbReference>
<sequence>MVNRRSVLRGSGAAAVGMLGITAVESGVTPASAAADVYQVMGNPAETGEGLPFPRHLTREEYEHLKTFDEADFVVFSNQQWDRFGESHAPDVRVHWPDGHYTDGLDQHVEDLKWLFVWAPDLKVTSHPIRVAKGELVAVHGVFKGTFSKPMPDGKGGFNQPTGKKFAMNMITVGIFNRQGTMAEEFFFYDNLALYQQIGLA</sequence>
<dbReference type="Pfam" id="PF07366">
    <property type="entry name" value="SnoaL"/>
    <property type="match status" value="1"/>
</dbReference>
<gene>
    <name evidence="1" type="ORF">BBK14_21945</name>
</gene>
<evidence type="ECO:0008006" key="3">
    <source>
        <dbReference type="Google" id="ProtNLM"/>
    </source>
</evidence>
<protein>
    <recommendedName>
        <fullName evidence="3">Polyketide cyclase</fullName>
    </recommendedName>
</protein>